<name>A0ABP9BBI5_9GAMM</name>
<accession>A0ABP9BBI5</accession>
<dbReference type="Proteomes" id="UP001499959">
    <property type="component" value="Unassembled WGS sequence"/>
</dbReference>
<evidence type="ECO:0000256" key="1">
    <source>
        <dbReference type="SAM" id="MobiDB-lite"/>
    </source>
</evidence>
<feature type="region of interest" description="Disordered" evidence="1">
    <location>
        <begin position="219"/>
        <end position="257"/>
    </location>
</feature>
<dbReference type="EMBL" id="BAABJE010000007">
    <property type="protein sequence ID" value="GAA4792329.1"/>
    <property type="molecule type" value="Genomic_DNA"/>
</dbReference>
<comment type="caution">
    <text evidence="3">The sequence shown here is derived from an EMBL/GenBank/DDBJ whole genome shotgun (WGS) entry which is preliminary data.</text>
</comment>
<gene>
    <name evidence="3" type="ORF">GCM10023307_17140</name>
</gene>
<organism evidence="3 4">
    <name type="scientific">Lysobacter hankyongensis</name>
    <dbReference type="NCBI Taxonomy" id="1176535"/>
    <lineage>
        <taxon>Bacteria</taxon>
        <taxon>Pseudomonadati</taxon>
        <taxon>Pseudomonadota</taxon>
        <taxon>Gammaproteobacteria</taxon>
        <taxon>Lysobacterales</taxon>
        <taxon>Lysobacteraceae</taxon>
        <taxon>Lysobacter</taxon>
    </lineage>
</organism>
<feature type="compositionally biased region" description="Polar residues" evidence="1">
    <location>
        <begin position="219"/>
        <end position="231"/>
    </location>
</feature>
<feature type="region of interest" description="Disordered" evidence="1">
    <location>
        <begin position="346"/>
        <end position="373"/>
    </location>
</feature>
<dbReference type="RefSeq" id="WP_345302904.1">
    <property type="nucleotide sequence ID" value="NZ_BAABJE010000007.1"/>
</dbReference>
<proteinExistence type="predicted"/>
<evidence type="ECO:0000313" key="3">
    <source>
        <dbReference type="EMBL" id="GAA4792329.1"/>
    </source>
</evidence>
<evidence type="ECO:0000259" key="2">
    <source>
        <dbReference type="Pfam" id="PF22322"/>
    </source>
</evidence>
<protein>
    <recommendedName>
        <fullName evidence="2">DUF6973 domain-containing protein</fullName>
    </recommendedName>
</protein>
<feature type="region of interest" description="Disordered" evidence="1">
    <location>
        <begin position="78"/>
        <end position="102"/>
    </location>
</feature>
<sequence>MADPRPDLNNIRTQYQVANDQMIDYHPRAFGAIDIPFTSSVRMTKTEGELLDQMTFDRGLVGLSRMSDIKDRAFAEGERRFPDNPRPGNIPEGREREWQGNDGHRDAFRHAYWNALMTKEYGENWTRAFATAHEGGPNNPANREAMDLYNNEIGRSIGAANRNASPEQLANLVEQALNQGKLVVVDRSGNLEWSDRVVRGQHGLAPSGPLAPQINTPGVVSTDTSVSQAAPTPTPGQPETRLANATPNAADPNVDRMRQDPMYGQVVTAMNAKGLEGDALAANLYAAAARANLTGVTSIEIGKPVNDANGQPDRNLFVFDGRTDVQGPTHARVSENEARATPVQVAANNALDAQAPQLATPDQDTRRAPTMTA</sequence>
<feature type="domain" description="DUF6973" evidence="2">
    <location>
        <begin position="99"/>
        <end position="181"/>
    </location>
</feature>
<evidence type="ECO:0000313" key="4">
    <source>
        <dbReference type="Proteomes" id="UP001499959"/>
    </source>
</evidence>
<dbReference type="Pfam" id="PF22322">
    <property type="entry name" value="DUF6973"/>
    <property type="match status" value="1"/>
</dbReference>
<reference evidence="4" key="1">
    <citation type="journal article" date="2019" name="Int. J. Syst. Evol. Microbiol.">
        <title>The Global Catalogue of Microorganisms (GCM) 10K type strain sequencing project: providing services to taxonomists for standard genome sequencing and annotation.</title>
        <authorList>
            <consortium name="The Broad Institute Genomics Platform"/>
            <consortium name="The Broad Institute Genome Sequencing Center for Infectious Disease"/>
            <person name="Wu L."/>
            <person name="Ma J."/>
        </authorList>
    </citation>
    <scope>NUCLEOTIDE SEQUENCE [LARGE SCALE GENOMIC DNA]</scope>
    <source>
        <strain evidence="4">JCM 18204</strain>
    </source>
</reference>
<keyword evidence="4" id="KW-1185">Reference proteome</keyword>
<dbReference type="InterPro" id="IPR054246">
    <property type="entry name" value="DUF6973"/>
</dbReference>
<feature type="compositionally biased region" description="Basic and acidic residues" evidence="1">
    <location>
        <begin position="92"/>
        <end position="102"/>
    </location>
</feature>